<keyword evidence="2" id="KW-0472">Membrane</keyword>
<feature type="compositionally biased region" description="Basic residues" evidence="1">
    <location>
        <begin position="1"/>
        <end position="10"/>
    </location>
</feature>
<dbReference type="Proteomes" id="UP000216133">
    <property type="component" value="Unassembled WGS sequence"/>
</dbReference>
<comment type="caution">
    <text evidence="3">The sequence shown here is derived from an EMBL/GenBank/DDBJ whole genome shotgun (WGS) entry which is preliminary data.</text>
</comment>
<proteinExistence type="predicted"/>
<evidence type="ECO:0000313" key="4">
    <source>
        <dbReference type="Proteomes" id="UP000216133"/>
    </source>
</evidence>
<reference evidence="3 4" key="1">
    <citation type="submission" date="2017-07" db="EMBL/GenBank/DDBJ databases">
        <title>Isolation and whole genome analysis of endospore-forming bacteria from heroin.</title>
        <authorList>
            <person name="Kalinowski J."/>
            <person name="Ahrens B."/>
            <person name="Al-Dilaimi A."/>
            <person name="Winkler A."/>
            <person name="Wibberg D."/>
            <person name="Schleenbecker U."/>
            <person name="Ruckert C."/>
            <person name="Wolfel R."/>
            <person name="Grass G."/>
        </authorList>
    </citation>
    <scope>NUCLEOTIDE SEQUENCE [LARGE SCALE GENOMIC DNA]</scope>
    <source>
        <strain evidence="3 4">7523-2</strain>
    </source>
</reference>
<evidence type="ECO:0000256" key="2">
    <source>
        <dbReference type="SAM" id="Phobius"/>
    </source>
</evidence>
<dbReference type="EMBL" id="NPBS01000016">
    <property type="protein sequence ID" value="PAF27343.1"/>
    <property type="molecule type" value="Genomic_DNA"/>
</dbReference>
<feature type="transmembrane region" description="Helical" evidence="2">
    <location>
        <begin position="54"/>
        <end position="74"/>
    </location>
</feature>
<accession>A0A268S468</accession>
<evidence type="ECO:0000313" key="3">
    <source>
        <dbReference type="EMBL" id="PAF27343.1"/>
    </source>
</evidence>
<feature type="region of interest" description="Disordered" evidence="1">
    <location>
        <begin position="1"/>
        <end position="30"/>
    </location>
</feature>
<keyword evidence="2" id="KW-0812">Transmembrane</keyword>
<dbReference type="AlphaFoldDB" id="A0A268S468"/>
<name>A0A268S468_SHOCL</name>
<feature type="compositionally biased region" description="Basic and acidic residues" evidence="1">
    <location>
        <begin position="16"/>
        <end position="29"/>
    </location>
</feature>
<gene>
    <name evidence="3" type="ORF">CHH61_03730</name>
</gene>
<sequence>MKKMTRRVMKGLKNQKATEEEQGADKQEKTSFIQRLQNVRDKLKLGPHHKMERFTAMLGATLTALILFTALSFVTHRSNVVQSVSAQAVYTESFNFSLSNEKMYVEGVFANEDKTDVMILLRMQNPENMSSDASNYELFITGEKDSLTYEPDVTFSLFGSTGYGVIRFQDDEPIPKEVADITIRSNADLAGRDGSGTSGEKDSNDGSFGEYDQGKLFVNPGAEDVTTLDWLETGETEPTKLYTALVAESLDQEIRDEIQEQTGELGKLLNREKEYANRLVSAGYEPPETPWFVNGDYIDENGVLVAARDLAGAFTFDYSTKSIRDGYINQIMNDLSSFDEYMEEHSKNESEAKMDSTREEQVQRIDTIKNEDGAELDLTSVATGSSPSAQVAAKDSVESLQGTWREYLNIKSKLQRDLMRKLLILDADVQSQAFSYSVQSDKDAVTFY</sequence>
<organism evidence="3 4">
    <name type="scientific">Shouchella clausii</name>
    <name type="common">Alkalihalobacillus clausii</name>
    <dbReference type="NCBI Taxonomy" id="79880"/>
    <lineage>
        <taxon>Bacteria</taxon>
        <taxon>Bacillati</taxon>
        <taxon>Bacillota</taxon>
        <taxon>Bacilli</taxon>
        <taxon>Bacillales</taxon>
        <taxon>Bacillaceae</taxon>
        <taxon>Shouchella</taxon>
    </lineage>
</organism>
<evidence type="ECO:0000256" key="1">
    <source>
        <dbReference type="SAM" id="MobiDB-lite"/>
    </source>
</evidence>
<protein>
    <submittedName>
        <fullName evidence="3">Uncharacterized protein</fullName>
    </submittedName>
</protein>
<keyword evidence="2" id="KW-1133">Transmembrane helix</keyword>
<feature type="region of interest" description="Disordered" evidence="1">
    <location>
        <begin position="188"/>
        <end position="213"/>
    </location>
</feature>